<evidence type="ECO:0000259" key="5">
    <source>
        <dbReference type="PROSITE" id="PS51096"/>
    </source>
</evidence>
<comment type="caution">
    <text evidence="7">The sequence shown here is derived from an EMBL/GenBank/DDBJ whole genome shotgun (WGS) entry which is preliminary data.</text>
</comment>
<dbReference type="PANTHER" id="PTHR32071">
    <property type="entry name" value="TRANSCRIPTIONAL REGULATORY PROTEIN"/>
    <property type="match status" value="1"/>
</dbReference>
<dbReference type="PROSITE" id="PS00676">
    <property type="entry name" value="SIGMA54_INTERACT_2"/>
    <property type="match status" value="1"/>
</dbReference>
<keyword evidence="8" id="KW-1185">Reference proteome</keyword>
<evidence type="ECO:0000256" key="2">
    <source>
        <dbReference type="ARBA" id="ARBA00022741"/>
    </source>
</evidence>
<feature type="domain" description="PRD" evidence="6">
    <location>
        <begin position="820"/>
        <end position="925"/>
    </location>
</feature>
<dbReference type="PROSITE" id="PS51096">
    <property type="entry name" value="PTS_EIIA_TYPE_4"/>
    <property type="match status" value="1"/>
</dbReference>
<dbReference type="SMART" id="SM00382">
    <property type="entry name" value="AAA"/>
    <property type="match status" value="1"/>
</dbReference>
<evidence type="ECO:0000259" key="4">
    <source>
        <dbReference type="PROSITE" id="PS50045"/>
    </source>
</evidence>
<dbReference type="SUPFAM" id="SSF53062">
    <property type="entry name" value="PTS system fructose IIA component-like"/>
    <property type="match status" value="1"/>
</dbReference>
<dbReference type="EMBL" id="NPBJ01000023">
    <property type="protein sequence ID" value="PAD99230.1"/>
    <property type="molecule type" value="Genomic_DNA"/>
</dbReference>
<keyword evidence="1" id="KW-0808">Transferase</keyword>
<dbReference type="Pfam" id="PF00158">
    <property type="entry name" value="Sigma54_activat"/>
    <property type="match status" value="1"/>
</dbReference>
<organism evidence="7 8">
    <name type="scientific">Terribacillus saccharophilus</name>
    <dbReference type="NCBI Taxonomy" id="361277"/>
    <lineage>
        <taxon>Bacteria</taxon>
        <taxon>Bacillati</taxon>
        <taxon>Bacillota</taxon>
        <taxon>Bacilli</taxon>
        <taxon>Bacillales</taxon>
        <taxon>Bacillaceae</taxon>
        <taxon>Terribacillus</taxon>
    </lineage>
</organism>
<dbReference type="SUPFAM" id="SSF63520">
    <property type="entry name" value="PTS-regulatory domain, PRD"/>
    <property type="match status" value="1"/>
</dbReference>
<gene>
    <name evidence="7" type="ORF">CHH48_12210</name>
</gene>
<evidence type="ECO:0000313" key="8">
    <source>
        <dbReference type="Proteomes" id="UP000216852"/>
    </source>
</evidence>
<evidence type="ECO:0000256" key="1">
    <source>
        <dbReference type="ARBA" id="ARBA00022679"/>
    </source>
</evidence>
<dbReference type="PROSITE" id="PS50045">
    <property type="entry name" value="SIGMA54_INTERACT_4"/>
    <property type="match status" value="1"/>
</dbReference>
<dbReference type="Pfam" id="PF03610">
    <property type="entry name" value="EIIA-man"/>
    <property type="match status" value="1"/>
</dbReference>
<protein>
    <submittedName>
        <fullName evidence="7">Uncharacterized protein</fullName>
    </submittedName>
</protein>
<name>A0ABX4GWH9_9BACI</name>
<dbReference type="PANTHER" id="PTHR32071:SF38">
    <property type="entry name" value="PSP OPERON TRANSCRIPTIONAL ACTIVATOR"/>
    <property type="match status" value="1"/>
</dbReference>
<dbReference type="Gene3D" id="3.40.50.300">
    <property type="entry name" value="P-loop containing nucleotide triphosphate hydrolases"/>
    <property type="match status" value="1"/>
</dbReference>
<dbReference type="PROSITE" id="PS00675">
    <property type="entry name" value="SIGMA54_INTERACT_1"/>
    <property type="match status" value="1"/>
</dbReference>
<reference evidence="7 8" key="1">
    <citation type="submission" date="2017-07" db="EMBL/GenBank/DDBJ databases">
        <title>Isolation and whole genome analysis of endospore-forming bacteria from heroin.</title>
        <authorList>
            <person name="Kalinowski J."/>
            <person name="Ahrens B."/>
            <person name="Al-Dilaimi A."/>
            <person name="Winkler A."/>
            <person name="Wibberg D."/>
            <person name="Schleenbecker U."/>
            <person name="Ruckert C."/>
            <person name="Wolfel R."/>
            <person name="Grass G."/>
        </authorList>
    </citation>
    <scope>NUCLEOTIDE SEQUENCE [LARGE SCALE GENOMIC DNA]</scope>
    <source>
        <strain evidence="7 8">7517-1</strain>
    </source>
</reference>
<dbReference type="Gene3D" id="1.10.8.60">
    <property type="match status" value="1"/>
</dbReference>
<dbReference type="PROSITE" id="PS51372">
    <property type="entry name" value="PRD_2"/>
    <property type="match status" value="1"/>
</dbReference>
<dbReference type="InterPro" id="IPR036634">
    <property type="entry name" value="PRD_sf"/>
</dbReference>
<feature type="domain" description="PTS EIIA type-4" evidence="5">
    <location>
        <begin position="564"/>
        <end position="687"/>
    </location>
</feature>
<dbReference type="Proteomes" id="UP000216852">
    <property type="component" value="Unassembled WGS sequence"/>
</dbReference>
<evidence type="ECO:0000256" key="3">
    <source>
        <dbReference type="ARBA" id="ARBA00022840"/>
    </source>
</evidence>
<dbReference type="InterPro" id="IPR003593">
    <property type="entry name" value="AAA+_ATPase"/>
</dbReference>
<dbReference type="InterPro" id="IPR011608">
    <property type="entry name" value="PRD"/>
</dbReference>
<dbReference type="InterPro" id="IPR025943">
    <property type="entry name" value="Sigma_54_int_dom_ATP-bd_2"/>
</dbReference>
<feature type="domain" description="Sigma-54 factor interaction" evidence="4">
    <location>
        <begin position="109"/>
        <end position="343"/>
    </location>
</feature>
<proteinExistence type="predicted"/>
<dbReference type="InterPro" id="IPR002078">
    <property type="entry name" value="Sigma_54_int"/>
</dbReference>
<dbReference type="RefSeq" id="WP_095219431.1">
    <property type="nucleotide sequence ID" value="NZ_NPBJ01000023.1"/>
</dbReference>
<dbReference type="InterPro" id="IPR036662">
    <property type="entry name" value="PTS_EIIA_man-typ_sf"/>
</dbReference>
<dbReference type="InterPro" id="IPR025662">
    <property type="entry name" value="Sigma_54_int_dom_ATP-bd_1"/>
</dbReference>
<dbReference type="Gene3D" id="3.40.50.510">
    <property type="entry name" value="Phosphotransferase system, mannose-type IIA component"/>
    <property type="match status" value="1"/>
</dbReference>
<keyword evidence="2" id="KW-0547">Nucleotide-binding</keyword>
<dbReference type="SUPFAM" id="SSF52540">
    <property type="entry name" value="P-loop containing nucleoside triphosphate hydrolases"/>
    <property type="match status" value="1"/>
</dbReference>
<dbReference type="InterPro" id="IPR027417">
    <property type="entry name" value="P-loop_NTPase"/>
</dbReference>
<dbReference type="CDD" id="cd00009">
    <property type="entry name" value="AAA"/>
    <property type="match status" value="1"/>
</dbReference>
<keyword evidence="3" id="KW-0067">ATP-binding</keyword>
<evidence type="ECO:0000313" key="7">
    <source>
        <dbReference type="EMBL" id="PAD99230.1"/>
    </source>
</evidence>
<evidence type="ECO:0000259" key="6">
    <source>
        <dbReference type="PROSITE" id="PS51372"/>
    </source>
</evidence>
<accession>A0ABX4GWH9</accession>
<dbReference type="Gene3D" id="1.10.1790.10">
    <property type="entry name" value="PRD domain"/>
    <property type="match status" value="1"/>
</dbReference>
<sequence length="925" mass="104388">MIKDNIIQQILHLSANLPDQHEDQIGIDASQIAALMQISRSAASRYLNELNRSGDMVKVNTRPVYFHLKRHLEEHYKKPVVQTSFSSYEELFHYLRNEESKKRNPFSVFIGAEGSMSTQIEQLKAAISYPPRGLPIMIAGETGVGKSNLARLTYEYALESKLIAHESPFLTMNCAEFADNPELVTANLFGYVSGAFTGAVKDTKGIIEAADGGILFLDEVHRLSAEGQEKLFLFMDQGVFHPLGDNQKWKRSDVRLLFATTEGIEETFLPTFIRRIPIITSIPPLRERSDDEKFRLIYLFYEKESRNIGVKLGIQHDVIRALMAYPPKGNVGELKNIITTSCAKAYQETISIKDDGIHIQQRHLPKEIVEYYLLNKQKQVLELPDESISIHPAVQIVSDLPFLNQATGKLNGIYQSLIERLASNTDTKDDISELTILVNQEIDRIMYSNQKVVGEVEFLSLKQLITTYMEYRPVEKSIIFPGSFIIGLTHYLFEACSSALPATEEGTTKQVLDAVRLLLPDEVTYANRVVNKIRDTFDVYVNKLDIAVIALYLSGLKKNKRSDRIRSVIVSHGFATASSIAHVANSVLGDNIFEAFDMPLDVSPFDIIHKIEDYMEVIDTTNGVIFLVDMGSLTDLQNHLKPQGTGPIGLLNNITTSMAIEVGESILREDKIEQILKRVTASIKPTYKLIKDEHNKSNAIITTCGTGMGTAVKIKELLVKGIGNTQKITVLPYDFLSLKNNGLKEHVFTSYNVLGIVGTLDPKVPHIPFVAMEDIISEKDTNKLNVILNGILPPAKIEELNETMLKLFSLESVINHLTILNPDKLIDNLSDILGRIQQELNITFSNPTLMSLYIHMSCLVERLVKKSPIEYYSDMEQFGEEHKTFVHLMKRIFYRIEESYGVEIPLSEIGYIYDIIKIRNETFVY</sequence>
<dbReference type="Pfam" id="PF00874">
    <property type="entry name" value="PRD"/>
    <property type="match status" value="1"/>
</dbReference>
<dbReference type="InterPro" id="IPR004701">
    <property type="entry name" value="PTS_EIIA_man-typ"/>
</dbReference>